<protein>
    <recommendedName>
        <fullName evidence="1">Double jelly roll-like domain-containing protein</fullName>
    </recommendedName>
</protein>
<gene>
    <name evidence="2" type="ORF">ALC53_11684</name>
</gene>
<evidence type="ECO:0000313" key="2">
    <source>
        <dbReference type="EMBL" id="KYM77674.1"/>
    </source>
</evidence>
<reference evidence="2 3" key="1">
    <citation type="submission" date="2015-09" db="EMBL/GenBank/DDBJ databases">
        <title>Atta colombica WGS genome.</title>
        <authorList>
            <person name="Nygaard S."/>
            <person name="Hu H."/>
            <person name="Boomsma J."/>
            <person name="Zhang G."/>
        </authorList>
    </citation>
    <scope>NUCLEOTIDE SEQUENCE [LARGE SCALE GENOMIC DNA]</scope>
    <source>
        <strain evidence="2">Treedump-2</strain>
        <tissue evidence="2">Whole body</tissue>
    </source>
</reference>
<sequence length="175" mass="20486">MADILNIGGKPSFDDRIIKFEFHTYNPYVNTTFGHSNEIRYPYNSRIYTCYRVKAFSTSKIDFKGKKCIETTISLNNMKIDRSRSVKIISLMKDYAMFFNKLLGFCEDYKRVVINVRYELIIMTAHKTSISTLVTIDCSRQNEFVKNDTMDIRLEFEFKENVTANTTAYCLILHA</sequence>
<evidence type="ECO:0000313" key="3">
    <source>
        <dbReference type="Proteomes" id="UP000078540"/>
    </source>
</evidence>
<dbReference type="InterPro" id="IPR049512">
    <property type="entry name" value="DJR-like_dom"/>
</dbReference>
<accession>A0A195B0E2</accession>
<proteinExistence type="predicted"/>
<feature type="domain" description="Double jelly roll-like" evidence="1">
    <location>
        <begin position="129"/>
        <end position="174"/>
    </location>
</feature>
<dbReference type="EMBL" id="KQ976692">
    <property type="protein sequence ID" value="KYM77674.1"/>
    <property type="molecule type" value="Genomic_DNA"/>
</dbReference>
<evidence type="ECO:0000259" key="1">
    <source>
        <dbReference type="Pfam" id="PF21738"/>
    </source>
</evidence>
<dbReference type="PANTHER" id="PTHR36159:SF1">
    <property type="entry name" value="RETROVIRUS-RELATED POL POLYPROTEIN FROM TRANSPOSON 412-LIKE PROTEIN"/>
    <property type="match status" value="1"/>
</dbReference>
<dbReference type="PANTHER" id="PTHR36159">
    <property type="entry name" value="PROTEIN CBG23766"/>
    <property type="match status" value="1"/>
</dbReference>
<dbReference type="AlphaFoldDB" id="A0A195B0E2"/>
<name>A0A195B0E2_9HYME</name>
<dbReference type="Pfam" id="PF21738">
    <property type="entry name" value="DJR-like_dom"/>
    <property type="match status" value="2"/>
</dbReference>
<dbReference type="Proteomes" id="UP000078540">
    <property type="component" value="Unassembled WGS sequence"/>
</dbReference>
<dbReference type="STRING" id="520822.A0A195B0E2"/>
<feature type="domain" description="Double jelly roll-like" evidence="1">
    <location>
        <begin position="37"/>
        <end position="125"/>
    </location>
</feature>
<organism evidence="2 3">
    <name type="scientific">Atta colombica</name>
    <dbReference type="NCBI Taxonomy" id="520822"/>
    <lineage>
        <taxon>Eukaryota</taxon>
        <taxon>Metazoa</taxon>
        <taxon>Ecdysozoa</taxon>
        <taxon>Arthropoda</taxon>
        <taxon>Hexapoda</taxon>
        <taxon>Insecta</taxon>
        <taxon>Pterygota</taxon>
        <taxon>Neoptera</taxon>
        <taxon>Endopterygota</taxon>
        <taxon>Hymenoptera</taxon>
        <taxon>Apocrita</taxon>
        <taxon>Aculeata</taxon>
        <taxon>Formicoidea</taxon>
        <taxon>Formicidae</taxon>
        <taxon>Myrmicinae</taxon>
        <taxon>Atta</taxon>
    </lineage>
</organism>
<keyword evidence="3" id="KW-1185">Reference proteome</keyword>